<gene>
    <name evidence="3" type="ORF">AW11_02114</name>
</gene>
<dbReference type="InterPro" id="IPR011992">
    <property type="entry name" value="EF-hand-dom_pair"/>
</dbReference>
<dbReference type="SMART" id="SM00054">
    <property type="entry name" value="EFh"/>
    <property type="match status" value="3"/>
</dbReference>
<dbReference type="PROSITE" id="PS50222">
    <property type="entry name" value="EF_HAND_2"/>
    <property type="match status" value="2"/>
</dbReference>
<sequence>MSSSIGGIGGSSAIHLREMRAMKRPDPAQMADALFSKLDSAKQGYIEKSDLQGAIAKVVSSSSARSSAAAATSDSASLANELFSKLDSNSDGKVTKQEFSDTLKKIGEQLDSQLMHARTTGAMAQGGANGTQAMNGPPPPRPPEGAGLTKEQLSSVASKMETSNSDLSSKLTALVTNFDQADTNGDGKISFQEAQAYQEANAAVRSSASASSAASSAGNNADTRSDALLASQIARLMDAYGSGNGGRGGASAELASV</sequence>
<dbReference type="Pfam" id="PF13499">
    <property type="entry name" value="EF-hand_7"/>
    <property type="match status" value="1"/>
</dbReference>
<dbReference type="SUPFAM" id="SSF47473">
    <property type="entry name" value="EF-hand"/>
    <property type="match status" value="1"/>
</dbReference>
<dbReference type="PANTHER" id="PTHR34574">
    <property type="entry name" value="CALCIUM-BINDING EF-HAND FAMILY PROTEIN-RELATED"/>
    <property type="match status" value="1"/>
</dbReference>
<dbReference type="InterPro" id="IPR002048">
    <property type="entry name" value="EF_hand_dom"/>
</dbReference>
<accession>A0A011RBE5</accession>
<dbReference type="InterPro" id="IPR018247">
    <property type="entry name" value="EF_Hand_1_Ca_BS"/>
</dbReference>
<dbReference type="Gene3D" id="1.10.238.10">
    <property type="entry name" value="EF-hand"/>
    <property type="match status" value="2"/>
</dbReference>
<feature type="domain" description="EF-hand" evidence="2">
    <location>
        <begin position="74"/>
        <end position="109"/>
    </location>
</feature>
<name>A0A011RBE5_ACCRE</name>
<evidence type="ECO:0000259" key="2">
    <source>
        <dbReference type="PROSITE" id="PS50222"/>
    </source>
</evidence>
<dbReference type="GO" id="GO:0005509">
    <property type="term" value="F:calcium ion binding"/>
    <property type="evidence" value="ECO:0007669"/>
    <property type="project" value="InterPro"/>
</dbReference>
<dbReference type="eggNOG" id="COG5126">
    <property type="taxonomic scope" value="Bacteria"/>
</dbReference>
<feature type="compositionally biased region" description="Polar residues" evidence="1">
    <location>
        <begin position="151"/>
        <end position="166"/>
    </location>
</feature>
<reference evidence="3" key="1">
    <citation type="submission" date="2014-02" db="EMBL/GenBank/DDBJ databases">
        <title>Expanding our view of genomic diversity in Candidatus Accumulibacter clades.</title>
        <authorList>
            <person name="Skennerton C.T."/>
            <person name="Barr J.J."/>
            <person name="Slater F.R."/>
            <person name="Bond P.L."/>
            <person name="Tyson G.W."/>
        </authorList>
    </citation>
    <scope>NUCLEOTIDE SEQUENCE [LARGE SCALE GENOMIC DNA]</scope>
</reference>
<dbReference type="AlphaFoldDB" id="A0A011RBE5"/>
<protein>
    <submittedName>
        <fullName evidence="3">EF hand</fullName>
    </submittedName>
</protein>
<dbReference type="Pfam" id="PF13202">
    <property type="entry name" value="EF-hand_5"/>
    <property type="match status" value="1"/>
</dbReference>
<feature type="domain" description="EF-hand" evidence="2">
    <location>
        <begin position="26"/>
        <end position="61"/>
    </location>
</feature>
<dbReference type="PANTHER" id="PTHR34574:SF2">
    <property type="entry name" value="CALCIUM-BINDING EF-HAND FAMILY PROTEIN"/>
    <property type="match status" value="1"/>
</dbReference>
<dbReference type="STRING" id="1454004.AW11_02114"/>
<dbReference type="PROSITE" id="PS00018">
    <property type="entry name" value="EF_HAND_1"/>
    <property type="match status" value="1"/>
</dbReference>
<comment type="caution">
    <text evidence="3">The sequence shown here is derived from an EMBL/GenBank/DDBJ whole genome shotgun (WGS) entry which is preliminary data.</text>
</comment>
<evidence type="ECO:0000313" key="4">
    <source>
        <dbReference type="Proteomes" id="UP000022141"/>
    </source>
</evidence>
<feature type="region of interest" description="Disordered" evidence="1">
    <location>
        <begin position="124"/>
        <end position="166"/>
    </location>
</feature>
<proteinExistence type="predicted"/>
<dbReference type="PATRIC" id="fig|1454004.3.peg.2189"/>
<dbReference type="Proteomes" id="UP000022141">
    <property type="component" value="Unassembled WGS sequence"/>
</dbReference>
<dbReference type="EMBL" id="JEMY01000026">
    <property type="protein sequence ID" value="EXI88494.1"/>
    <property type="molecule type" value="Genomic_DNA"/>
</dbReference>
<evidence type="ECO:0000313" key="3">
    <source>
        <dbReference type="EMBL" id="EXI88494.1"/>
    </source>
</evidence>
<organism evidence="3 4">
    <name type="scientific">Accumulibacter regalis</name>
    <dbReference type="NCBI Taxonomy" id="522306"/>
    <lineage>
        <taxon>Bacteria</taxon>
        <taxon>Pseudomonadati</taxon>
        <taxon>Pseudomonadota</taxon>
        <taxon>Betaproteobacteria</taxon>
        <taxon>Candidatus Accumulibacter</taxon>
    </lineage>
</organism>
<evidence type="ECO:0000256" key="1">
    <source>
        <dbReference type="SAM" id="MobiDB-lite"/>
    </source>
</evidence>
<keyword evidence="4" id="KW-1185">Reference proteome</keyword>